<reference evidence="3" key="1">
    <citation type="journal article" date="2019" name="Int. J. Syst. Evol. Microbiol.">
        <title>The Global Catalogue of Microorganisms (GCM) 10K type strain sequencing project: providing services to taxonomists for standard genome sequencing and annotation.</title>
        <authorList>
            <consortium name="The Broad Institute Genomics Platform"/>
            <consortium name="The Broad Institute Genome Sequencing Center for Infectious Disease"/>
            <person name="Wu L."/>
            <person name="Ma J."/>
        </authorList>
    </citation>
    <scope>NUCLEOTIDE SEQUENCE [LARGE SCALE GENOMIC DNA]</scope>
    <source>
        <strain evidence="3">CECT 7069</strain>
    </source>
</reference>
<evidence type="ECO:0000313" key="3">
    <source>
        <dbReference type="Proteomes" id="UP001224644"/>
    </source>
</evidence>
<dbReference type="RefSeq" id="WP_238227998.1">
    <property type="nucleotide sequence ID" value="NZ_BPQD01000039.1"/>
</dbReference>
<keyword evidence="2" id="KW-0012">Acyltransferase</keyword>
<organism evidence="2 3">
    <name type="scientific">Methylobacterium adhaesivum</name>
    <dbReference type="NCBI Taxonomy" id="333297"/>
    <lineage>
        <taxon>Bacteria</taxon>
        <taxon>Pseudomonadati</taxon>
        <taxon>Pseudomonadota</taxon>
        <taxon>Alphaproteobacteria</taxon>
        <taxon>Hyphomicrobiales</taxon>
        <taxon>Methylobacteriaceae</taxon>
        <taxon>Methylobacterium</taxon>
    </lineage>
</organism>
<dbReference type="SUPFAM" id="SSF55729">
    <property type="entry name" value="Acyl-CoA N-acyltransferases (Nat)"/>
    <property type="match status" value="1"/>
</dbReference>
<dbReference type="EMBL" id="JAUFPX010000009">
    <property type="protein sequence ID" value="MDN3591449.1"/>
    <property type="molecule type" value="Genomic_DNA"/>
</dbReference>
<keyword evidence="2" id="KW-0808">Transferase</keyword>
<dbReference type="GO" id="GO:0016746">
    <property type="term" value="F:acyltransferase activity"/>
    <property type="evidence" value="ECO:0007669"/>
    <property type="project" value="UniProtKB-KW"/>
</dbReference>
<protein>
    <submittedName>
        <fullName evidence="2">GNAT family N-acetyltransferase</fullName>
        <ecNumber evidence="2">2.3.1.-</ecNumber>
    </submittedName>
</protein>
<evidence type="ECO:0000259" key="1">
    <source>
        <dbReference type="Pfam" id="PF13480"/>
    </source>
</evidence>
<dbReference type="InterPro" id="IPR016181">
    <property type="entry name" value="Acyl_CoA_acyltransferase"/>
</dbReference>
<proteinExistence type="predicted"/>
<evidence type="ECO:0000313" key="2">
    <source>
        <dbReference type="EMBL" id="MDN3591449.1"/>
    </source>
</evidence>
<dbReference type="Pfam" id="PF13480">
    <property type="entry name" value="Acetyltransf_6"/>
    <property type="match status" value="1"/>
</dbReference>
<accession>A0ABT8BI10</accession>
<dbReference type="InterPro" id="IPR038740">
    <property type="entry name" value="BioF2-like_GNAT_dom"/>
</dbReference>
<sequence>MIRDTAHGTPTAEIFSDLASVEALWRGLEADPAALATPYQRFDWVAAYIRSEPDTALRIFVLRDAAGRPEAVIPCHVRREHGLCVARVVGAKHANFHMPLFAARTAAALRPKDLMERLRIAGRSEGIAAYAFTHQPFLWEGTANPLGLRADPSPSDAYGLHLDSDPEATVKHVFSADARKKLRAKEKKLVEAFGPVAYRVARTDAEVTAYLAAFYTQKAARFAALGIVDPYADAPIRDFIAAGARRDGRSGEAAIEVAALVGLEGGRVFAVFAGAVDANRYSGMMTSFDQDPAVSRSSPGDILLQYLVWDQAARGRRALDLGVGEARYKTNTCDETIALGEVTIPVTLPGRIFALKTVGAARIKRRIKRNPRLSALVRRLRDWQRAVLGRNRH</sequence>
<dbReference type="Proteomes" id="UP001224644">
    <property type="component" value="Unassembled WGS sequence"/>
</dbReference>
<keyword evidence="3" id="KW-1185">Reference proteome</keyword>
<dbReference type="EC" id="2.3.1.-" evidence="2"/>
<gene>
    <name evidence="2" type="ORF">QWZ12_12595</name>
</gene>
<feature type="domain" description="BioF2-like acetyltransferase" evidence="1">
    <location>
        <begin position="177"/>
        <end position="329"/>
    </location>
</feature>
<comment type="caution">
    <text evidence="2">The sequence shown here is derived from an EMBL/GenBank/DDBJ whole genome shotgun (WGS) entry which is preliminary data.</text>
</comment>
<name>A0ABT8BI10_9HYPH</name>